<evidence type="ECO:0000256" key="5">
    <source>
        <dbReference type="ARBA" id="ARBA00022692"/>
    </source>
</evidence>
<dbReference type="InterPro" id="IPR055348">
    <property type="entry name" value="DctQ"/>
</dbReference>
<dbReference type="EMBL" id="JAODNV010000001">
    <property type="protein sequence ID" value="MCT8988702.1"/>
    <property type="molecule type" value="Genomic_DNA"/>
</dbReference>
<dbReference type="PANTHER" id="PTHR35011:SF2">
    <property type="entry name" value="2,3-DIKETO-L-GULONATE TRAP TRANSPORTER SMALL PERMEASE PROTEIN YIAM"/>
    <property type="match status" value="1"/>
</dbReference>
<organism evidence="11 12">
    <name type="scientific">Chelativorans petroleitrophicus</name>
    <dbReference type="NCBI Taxonomy" id="2975484"/>
    <lineage>
        <taxon>Bacteria</taxon>
        <taxon>Pseudomonadati</taxon>
        <taxon>Pseudomonadota</taxon>
        <taxon>Alphaproteobacteria</taxon>
        <taxon>Hyphomicrobiales</taxon>
        <taxon>Phyllobacteriaceae</taxon>
        <taxon>Chelativorans</taxon>
    </lineage>
</organism>
<dbReference type="RefSeq" id="WP_261513303.1">
    <property type="nucleotide sequence ID" value="NZ_JAODNV010000001.1"/>
</dbReference>
<comment type="subcellular location">
    <subcellularLocation>
        <location evidence="1 9">Cell inner membrane</location>
        <topology evidence="1 9">Multi-pass membrane protein</topology>
    </subcellularLocation>
</comment>
<protein>
    <recommendedName>
        <fullName evidence="9">TRAP transporter small permease protein</fullName>
    </recommendedName>
</protein>
<evidence type="ECO:0000256" key="1">
    <source>
        <dbReference type="ARBA" id="ARBA00004429"/>
    </source>
</evidence>
<evidence type="ECO:0000313" key="11">
    <source>
        <dbReference type="EMBL" id="MCT8988702.1"/>
    </source>
</evidence>
<proteinExistence type="inferred from homology"/>
<sequence length="195" mass="21977">MPDADENVAPRASRNGVLALYFRFIEGFAGVTLGVILVVMVVQVVARYVFSASLIWAEELCRHILIWQTFLLLGVAYRRGEFVAFEILPVMLKPKVRLVLKTVTAVPILVFLVLIAVYGWRYAEVVQRQTIPALNFIWSSLTGHNLNVSVRWVYVAVPVGSALLGLHVLADLVESWQRLRHPEPQLFRANQGEVL</sequence>
<evidence type="ECO:0000256" key="9">
    <source>
        <dbReference type="RuleBase" id="RU369079"/>
    </source>
</evidence>
<dbReference type="AlphaFoldDB" id="A0A9X3B5H0"/>
<dbReference type="PANTHER" id="PTHR35011">
    <property type="entry name" value="2,3-DIKETO-L-GULONATE TRAP TRANSPORTER SMALL PERMEASE PROTEIN YIAM"/>
    <property type="match status" value="1"/>
</dbReference>
<evidence type="ECO:0000313" key="12">
    <source>
        <dbReference type="Proteomes" id="UP001149009"/>
    </source>
</evidence>
<dbReference type="GO" id="GO:0022857">
    <property type="term" value="F:transmembrane transporter activity"/>
    <property type="evidence" value="ECO:0007669"/>
    <property type="project" value="UniProtKB-UniRule"/>
</dbReference>
<keyword evidence="6 9" id="KW-1133">Transmembrane helix</keyword>
<keyword evidence="5 9" id="KW-0812">Transmembrane</keyword>
<comment type="caution">
    <text evidence="9">Lacks conserved residue(s) required for the propagation of feature annotation.</text>
</comment>
<evidence type="ECO:0000256" key="4">
    <source>
        <dbReference type="ARBA" id="ARBA00022519"/>
    </source>
</evidence>
<dbReference type="Pfam" id="PF04290">
    <property type="entry name" value="DctQ"/>
    <property type="match status" value="1"/>
</dbReference>
<gene>
    <name evidence="11" type="ORF">NYR54_00115</name>
</gene>
<keyword evidence="3" id="KW-1003">Cell membrane</keyword>
<feature type="domain" description="Tripartite ATP-independent periplasmic transporters DctQ component" evidence="10">
    <location>
        <begin position="36"/>
        <end position="177"/>
    </location>
</feature>
<keyword evidence="12" id="KW-1185">Reference proteome</keyword>
<dbReference type="GO" id="GO:0005886">
    <property type="term" value="C:plasma membrane"/>
    <property type="evidence" value="ECO:0007669"/>
    <property type="project" value="UniProtKB-SubCell"/>
</dbReference>
<reference evidence="11" key="1">
    <citation type="submission" date="2022-08" db="EMBL/GenBank/DDBJ databases">
        <title>Chelativorans sichuanense sp. nov., a paraffin oil-degrading bacterium isolated from a mixture of oil-based drill cuttings and paddy soil.</title>
        <authorList>
            <person name="Yu J."/>
            <person name="Liu H."/>
            <person name="Chen Q."/>
        </authorList>
    </citation>
    <scope>NUCLEOTIDE SEQUENCE</scope>
    <source>
        <strain evidence="11">SCAU 2101</strain>
    </source>
</reference>
<accession>A0A9X3B5H0</accession>
<dbReference type="Proteomes" id="UP001149009">
    <property type="component" value="Unassembled WGS sequence"/>
</dbReference>
<feature type="transmembrane region" description="Helical" evidence="9">
    <location>
        <begin position="152"/>
        <end position="170"/>
    </location>
</feature>
<evidence type="ECO:0000256" key="3">
    <source>
        <dbReference type="ARBA" id="ARBA00022475"/>
    </source>
</evidence>
<feature type="transmembrane region" description="Helical" evidence="9">
    <location>
        <begin position="98"/>
        <end position="120"/>
    </location>
</feature>
<keyword evidence="2 9" id="KW-0813">Transport</keyword>
<dbReference type="InterPro" id="IPR007387">
    <property type="entry name" value="TRAP_DctQ"/>
</dbReference>
<keyword evidence="7 9" id="KW-0472">Membrane</keyword>
<comment type="function">
    <text evidence="9">Part of the tripartite ATP-independent periplasmic (TRAP) transport system.</text>
</comment>
<evidence type="ECO:0000259" key="10">
    <source>
        <dbReference type="Pfam" id="PF04290"/>
    </source>
</evidence>
<feature type="transmembrane region" description="Helical" evidence="9">
    <location>
        <begin position="20"/>
        <end position="42"/>
    </location>
</feature>
<comment type="similarity">
    <text evidence="8 9">Belongs to the TRAP transporter small permease family.</text>
</comment>
<name>A0A9X3B5H0_9HYPH</name>
<evidence type="ECO:0000256" key="7">
    <source>
        <dbReference type="ARBA" id="ARBA00023136"/>
    </source>
</evidence>
<evidence type="ECO:0000256" key="6">
    <source>
        <dbReference type="ARBA" id="ARBA00022989"/>
    </source>
</evidence>
<evidence type="ECO:0000256" key="2">
    <source>
        <dbReference type="ARBA" id="ARBA00022448"/>
    </source>
</evidence>
<keyword evidence="4 9" id="KW-0997">Cell inner membrane</keyword>
<comment type="subunit">
    <text evidence="9">The complex comprises the extracytoplasmic solute receptor protein and the two transmembrane proteins.</text>
</comment>
<comment type="caution">
    <text evidence="11">The sequence shown here is derived from an EMBL/GenBank/DDBJ whole genome shotgun (WGS) entry which is preliminary data.</text>
</comment>
<dbReference type="GO" id="GO:0015740">
    <property type="term" value="P:C4-dicarboxylate transport"/>
    <property type="evidence" value="ECO:0007669"/>
    <property type="project" value="TreeGrafter"/>
</dbReference>
<evidence type="ECO:0000256" key="8">
    <source>
        <dbReference type="ARBA" id="ARBA00038436"/>
    </source>
</evidence>